<dbReference type="OrthoDB" id="5975069at2759"/>
<dbReference type="PANTHER" id="PTHR37984">
    <property type="entry name" value="PROTEIN CBG26694"/>
    <property type="match status" value="1"/>
</dbReference>
<dbReference type="InterPro" id="IPR012337">
    <property type="entry name" value="RNaseH-like_sf"/>
</dbReference>
<dbReference type="InterPro" id="IPR050951">
    <property type="entry name" value="Retrovirus_Pol_polyprotein"/>
</dbReference>
<dbReference type="InterPro" id="IPR036397">
    <property type="entry name" value="RNaseH_sf"/>
</dbReference>
<dbReference type="OMA" id="YIEVEIM"/>
<feature type="domain" description="Integrase catalytic" evidence="1">
    <location>
        <begin position="76"/>
        <end position="209"/>
    </location>
</feature>
<dbReference type="GO" id="GO:0003676">
    <property type="term" value="F:nucleic acid binding"/>
    <property type="evidence" value="ECO:0007669"/>
    <property type="project" value="InterPro"/>
</dbReference>
<dbReference type="Gene3D" id="3.30.420.10">
    <property type="entry name" value="Ribonuclease H-like superfamily/Ribonuclease H"/>
    <property type="match status" value="1"/>
</dbReference>
<proteinExistence type="predicted"/>
<keyword evidence="3" id="KW-1185">Reference proteome</keyword>
<dbReference type="InterPro" id="IPR041588">
    <property type="entry name" value="Integrase_H2C2"/>
</dbReference>
<evidence type="ECO:0000313" key="3">
    <source>
        <dbReference type="Proteomes" id="UP000031668"/>
    </source>
</evidence>
<dbReference type="EMBL" id="JWZT01001386">
    <property type="protein sequence ID" value="KII72116.1"/>
    <property type="molecule type" value="Genomic_DNA"/>
</dbReference>
<dbReference type="GO" id="GO:0015074">
    <property type="term" value="P:DNA integration"/>
    <property type="evidence" value="ECO:0007669"/>
    <property type="project" value="InterPro"/>
</dbReference>
<sequence>MVLWNDKIIIPASLRDNTLNHLHLGHPGMEAMLSNARYYVWWPGLKRDIEKWVRRCYECQSHQPQLPETPLVQVPLVDSPWEKINLDFSGPIHCKWWLVILDAHSKWIECFILREANTISTTNKLNELFARCGIPKILVTDYGPRFTSKEFANFCRMYNISHVRTTPYHSRSNGAAERAIRSIKDKFKKMDNTNDDQDKMNLILYTYRN</sequence>
<name>A0A0C2MXT1_THEKT</name>
<comment type="caution">
    <text evidence="2">The sequence shown here is derived from an EMBL/GenBank/DDBJ whole genome shotgun (WGS) entry which is preliminary data.</text>
</comment>
<dbReference type="Pfam" id="PF00665">
    <property type="entry name" value="rve"/>
    <property type="match status" value="1"/>
</dbReference>
<dbReference type="InterPro" id="IPR001584">
    <property type="entry name" value="Integrase_cat-core"/>
</dbReference>
<dbReference type="PANTHER" id="PTHR37984:SF5">
    <property type="entry name" value="PROTEIN NYNRIN-LIKE"/>
    <property type="match status" value="1"/>
</dbReference>
<dbReference type="SUPFAM" id="SSF53098">
    <property type="entry name" value="Ribonuclease H-like"/>
    <property type="match status" value="1"/>
</dbReference>
<dbReference type="Gene3D" id="1.10.340.70">
    <property type="match status" value="1"/>
</dbReference>
<accession>A0A0C2MXT1</accession>
<reference evidence="2 3" key="1">
    <citation type="journal article" date="2014" name="Genome Biol. Evol.">
        <title>The genome of the myxosporean Thelohanellus kitauei shows adaptations to nutrient acquisition within its fish host.</title>
        <authorList>
            <person name="Yang Y."/>
            <person name="Xiong J."/>
            <person name="Zhou Z."/>
            <person name="Huo F."/>
            <person name="Miao W."/>
            <person name="Ran C."/>
            <person name="Liu Y."/>
            <person name="Zhang J."/>
            <person name="Feng J."/>
            <person name="Wang M."/>
            <person name="Wang M."/>
            <person name="Wang L."/>
            <person name="Yao B."/>
        </authorList>
    </citation>
    <scope>NUCLEOTIDE SEQUENCE [LARGE SCALE GENOMIC DNA]</scope>
    <source>
        <strain evidence="2">Wuqing</strain>
    </source>
</reference>
<evidence type="ECO:0000259" key="1">
    <source>
        <dbReference type="PROSITE" id="PS50994"/>
    </source>
</evidence>
<dbReference type="Proteomes" id="UP000031668">
    <property type="component" value="Unassembled WGS sequence"/>
</dbReference>
<dbReference type="PROSITE" id="PS50994">
    <property type="entry name" value="INTEGRASE"/>
    <property type="match status" value="1"/>
</dbReference>
<evidence type="ECO:0000313" key="2">
    <source>
        <dbReference type="EMBL" id="KII72116.1"/>
    </source>
</evidence>
<gene>
    <name evidence="2" type="ORF">RF11_12275</name>
</gene>
<organism evidence="2 3">
    <name type="scientific">Thelohanellus kitauei</name>
    <name type="common">Myxosporean</name>
    <dbReference type="NCBI Taxonomy" id="669202"/>
    <lineage>
        <taxon>Eukaryota</taxon>
        <taxon>Metazoa</taxon>
        <taxon>Cnidaria</taxon>
        <taxon>Myxozoa</taxon>
        <taxon>Myxosporea</taxon>
        <taxon>Bivalvulida</taxon>
        <taxon>Platysporina</taxon>
        <taxon>Myxobolidae</taxon>
        <taxon>Thelohanellus</taxon>
    </lineage>
</organism>
<dbReference type="AlphaFoldDB" id="A0A0C2MXT1"/>
<dbReference type="FunFam" id="1.10.340.70:FF:000004">
    <property type="entry name" value="Retrovirus-related Pol polyprotein from transposon 297-like Protein"/>
    <property type="match status" value="1"/>
</dbReference>
<dbReference type="Pfam" id="PF17921">
    <property type="entry name" value="Integrase_H2C2"/>
    <property type="match status" value="1"/>
</dbReference>
<protein>
    <submittedName>
        <fullName evidence="2">Pro-Pol polyprotein</fullName>
    </submittedName>
</protein>